<feature type="compositionally biased region" description="Basic residues" evidence="4">
    <location>
        <begin position="1"/>
        <end position="14"/>
    </location>
</feature>
<evidence type="ECO:0000256" key="1">
    <source>
        <dbReference type="ARBA" id="ARBA00004604"/>
    </source>
</evidence>
<evidence type="ECO:0000256" key="3">
    <source>
        <dbReference type="ARBA" id="ARBA00023242"/>
    </source>
</evidence>
<dbReference type="GO" id="GO:0005730">
    <property type="term" value="C:nucleolus"/>
    <property type="evidence" value="ECO:0007669"/>
    <property type="project" value="UniProtKB-SubCell"/>
</dbReference>
<dbReference type="Gene3D" id="1.25.40.180">
    <property type="match status" value="1"/>
</dbReference>
<feature type="compositionally biased region" description="Basic and acidic residues" evidence="4">
    <location>
        <begin position="96"/>
        <end position="116"/>
    </location>
</feature>
<proteinExistence type="inferred from homology"/>
<dbReference type="PANTHER" id="PTHR18034:SF4">
    <property type="entry name" value="NUCLEOLAR MIF4G DOMAIN-CONTAINING PROTEIN 1"/>
    <property type="match status" value="1"/>
</dbReference>
<evidence type="ECO:0000313" key="6">
    <source>
        <dbReference type="EMBL" id="KAJ8024885.1"/>
    </source>
</evidence>
<feature type="region of interest" description="Disordered" evidence="4">
    <location>
        <begin position="199"/>
        <end position="375"/>
    </location>
</feature>
<feature type="compositionally biased region" description="Basic and acidic residues" evidence="4">
    <location>
        <begin position="137"/>
        <end position="150"/>
    </location>
</feature>
<comment type="subcellular location">
    <subcellularLocation>
        <location evidence="1">Nucleus</location>
        <location evidence="1">Nucleolus</location>
    </subcellularLocation>
</comment>
<dbReference type="SUPFAM" id="SSF48371">
    <property type="entry name" value="ARM repeat"/>
    <property type="match status" value="1"/>
</dbReference>
<keyword evidence="3" id="KW-0539">Nucleus</keyword>
<dbReference type="SMART" id="SM00544">
    <property type="entry name" value="MA3"/>
    <property type="match status" value="1"/>
</dbReference>
<dbReference type="PANTHER" id="PTHR18034">
    <property type="entry name" value="CELL CYCLE CONTROL PROTEIN CWF22-RELATED"/>
    <property type="match status" value="1"/>
</dbReference>
<dbReference type="Proteomes" id="UP001152320">
    <property type="component" value="Chromosome 18"/>
</dbReference>
<dbReference type="SMART" id="SM00543">
    <property type="entry name" value="MIF4G"/>
    <property type="match status" value="1"/>
</dbReference>
<gene>
    <name evidence="6" type="ORF">HOLleu_34928</name>
</gene>
<feature type="region of interest" description="Disordered" evidence="4">
    <location>
        <begin position="1"/>
        <end position="150"/>
    </location>
</feature>
<dbReference type="PROSITE" id="PS51366">
    <property type="entry name" value="MI"/>
    <property type="match status" value="1"/>
</dbReference>
<feature type="compositionally biased region" description="Polar residues" evidence="4">
    <location>
        <begin position="81"/>
        <end position="94"/>
    </location>
</feature>
<feature type="compositionally biased region" description="Basic and acidic residues" evidence="4">
    <location>
        <begin position="207"/>
        <end position="217"/>
    </location>
</feature>
<dbReference type="OrthoDB" id="10260961at2759"/>
<feature type="compositionally biased region" description="Basic and acidic residues" evidence="4">
    <location>
        <begin position="290"/>
        <end position="323"/>
    </location>
</feature>
<feature type="compositionally biased region" description="Basic and acidic residues" evidence="4">
    <location>
        <begin position="329"/>
        <end position="338"/>
    </location>
</feature>
<feature type="compositionally biased region" description="Basic residues" evidence="4">
    <location>
        <begin position="52"/>
        <end position="75"/>
    </location>
</feature>
<dbReference type="Pfam" id="PF02854">
    <property type="entry name" value="MIF4G"/>
    <property type="match status" value="1"/>
</dbReference>
<feature type="compositionally biased region" description="Basic residues" evidence="4">
    <location>
        <begin position="117"/>
        <end position="136"/>
    </location>
</feature>
<dbReference type="EMBL" id="JAIZAY010000018">
    <property type="protein sequence ID" value="KAJ8024885.1"/>
    <property type="molecule type" value="Genomic_DNA"/>
</dbReference>
<dbReference type="GO" id="GO:0042274">
    <property type="term" value="P:ribosomal small subunit biogenesis"/>
    <property type="evidence" value="ECO:0007669"/>
    <property type="project" value="TreeGrafter"/>
</dbReference>
<dbReference type="GO" id="GO:0003723">
    <property type="term" value="F:RNA binding"/>
    <property type="evidence" value="ECO:0007669"/>
    <property type="project" value="InterPro"/>
</dbReference>
<organism evidence="6 7">
    <name type="scientific">Holothuria leucospilota</name>
    <name type="common">Black long sea cucumber</name>
    <name type="synonym">Mertensiothuria leucospilota</name>
    <dbReference type="NCBI Taxonomy" id="206669"/>
    <lineage>
        <taxon>Eukaryota</taxon>
        <taxon>Metazoa</taxon>
        <taxon>Echinodermata</taxon>
        <taxon>Eleutherozoa</taxon>
        <taxon>Echinozoa</taxon>
        <taxon>Holothuroidea</taxon>
        <taxon>Aspidochirotacea</taxon>
        <taxon>Aspidochirotida</taxon>
        <taxon>Holothuriidae</taxon>
        <taxon>Holothuria</taxon>
    </lineage>
</organism>
<dbReference type="InterPro" id="IPR003890">
    <property type="entry name" value="MIF4G-like_typ-3"/>
</dbReference>
<keyword evidence="7" id="KW-1185">Reference proteome</keyword>
<dbReference type="Pfam" id="PF02847">
    <property type="entry name" value="MA3"/>
    <property type="match status" value="1"/>
</dbReference>
<accession>A0A9Q0YP18</accession>
<sequence length="909" mass="104667">MKKKPKNAKKGRKKSGSDMLIAHRAVKKFIKDAGDNNEDEVDPRLQNLKPVISRKTRRKQERQAKKARIRAFHSQKHPEKQNQGPATDKQNTATDGKVEKKETEVKVEEDRRQKETVKRKREQNRGRRQKKNAEKRRKQELLEANKMEEKNIKRLEKSLRFRKKKKTKEVIIPGQFKYDGLDYILDVVDSKKLEMLKEASEDMDGEIDLKNAEEHKNQLAARLGGDTDEGEGSDCDSRDDDEEEDGMVGGGFDEFGESDDERSDGDVGWEDGRDRDGSGDEETDQSEDSVVGKDEDVMSHEVPKKEPSKFKQTGEKDTKETKDKKRKAERSDRRKHSEDNEDNFEDRLGNVEKRTEPKMDPYGNVMGQEEEKSSSTYIPPHRRAMMMGENLDEKRKVELQKLRRQLKGLLNRLSASNVTSISREVESLYQTRSRNDMNETLCSLIQESLVMRSMSADRLVMEAVLLISILHFNIGSEVGAHFLQSMAVKFDELHRNLKSDDLENKECDNAVLVLVHLYNFRIVHCCLMYDIIKRLVDSFTEQDIEMLLLLLKNAGMSLRKDDPLALKEIILLIQGKAASCSEEFRQQSRVSFMLETIAALKNNDIRKIGNTNLEHLDNLRKALRNLTKNRDHSTESNLRIPLEDLLSADQKGRWWIVGSAWTGHGPNSINKKIVSTDSSVPVIKVDESTSEKIMELSRQQRMNTDLRRSIFGLVMTAEDYQDCVDKLLQLGVKTKQEKECVLVVIDCCQQERQFNPYYAHVLSKLCHFDRKFRIAFQFAYWDRFKILDQVSKTQLNNLACLYAHLLLTKASSLSILKVIEFADISKNTANFLKKLLLKVLAEKPDQIKMVFEAVAGIDKLSHLRDMLSLFLHHFILKQVGSRSEEEQCDLKEKIAVAESSLKGDKEVNF</sequence>
<feature type="compositionally biased region" description="Acidic residues" evidence="4">
    <location>
        <begin position="226"/>
        <end position="246"/>
    </location>
</feature>
<name>A0A9Q0YP18_HOLLE</name>
<evidence type="ECO:0000259" key="5">
    <source>
        <dbReference type="PROSITE" id="PS51366"/>
    </source>
</evidence>
<feature type="compositionally biased region" description="Basic and acidic residues" evidence="4">
    <location>
        <begin position="345"/>
        <end position="359"/>
    </location>
</feature>
<evidence type="ECO:0000313" key="7">
    <source>
        <dbReference type="Proteomes" id="UP001152320"/>
    </source>
</evidence>
<reference evidence="6" key="1">
    <citation type="submission" date="2021-10" db="EMBL/GenBank/DDBJ databases">
        <title>Tropical sea cucumber genome reveals ecological adaptation and Cuvierian tubules defense mechanism.</title>
        <authorList>
            <person name="Chen T."/>
        </authorList>
    </citation>
    <scope>NUCLEOTIDE SEQUENCE</scope>
    <source>
        <strain evidence="6">Nanhai2018</strain>
        <tissue evidence="6">Muscle</tissue>
    </source>
</reference>
<dbReference type="FunFam" id="1.25.40.180:FF:000032">
    <property type="entry name" value="Nucleolar MIF4G domain-containing protein 1"/>
    <property type="match status" value="1"/>
</dbReference>
<dbReference type="InterPro" id="IPR016024">
    <property type="entry name" value="ARM-type_fold"/>
</dbReference>
<dbReference type="InterPro" id="IPR050781">
    <property type="entry name" value="CWC22_splicing_factor"/>
</dbReference>
<dbReference type="InterPro" id="IPR003891">
    <property type="entry name" value="Initiation_fac_eIF4g_MI"/>
</dbReference>
<feature type="compositionally biased region" description="Acidic residues" evidence="4">
    <location>
        <begin position="254"/>
        <end position="269"/>
    </location>
</feature>
<evidence type="ECO:0000256" key="2">
    <source>
        <dbReference type="ARBA" id="ARBA00006856"/>
    </source>
</evidence>
<comment type="similarity">
    <text evidence="2">Belongs to the CWC22 family.</text>
</comment>
<feature type="domain" description="MI" evidence="5">
    <location>
        <begin position="705"/>
        <end position="821"/>
    </location>
</feature>
<evidence type="ECO:0000256" key="4">
    <source>
        <dbReference type="SAM" id="MobiDB-lite"/>
    </source>
</evidence>
<protein>
    <submittedName>
        <fullName evidence="6">Nucleolar MIF4G domain-containing protein 1</fullName>
    </submittedName>
</protein>
<comment type="caution">
    <text evidence="6">The sequence shown here is derived from an EMBL/GenBank/DDBJ whole genome shotgun (WGS) entry which is preliminary data.</text>
</comment>
<dbReference type="AlphaFoldDB" id="A0A9Q0YP18"/>